<name>A0A6J7IMJ2_9ZZZZ</name>
<sequence length="75" mass="8577">MAQHNDERLPLRQELSALPALTMPPLVVEEIARALEVESRRTAHEIIDLTVSEVRIDSLVEAEYRGVRRRRSDTA</sequence>
<organism evidence="1">
    <name type="scientific">freshwater metagenome</name>
    <dbReference type="NCBI Taxonomy" id="449393"/>
    <lineage>
        <taxon>unclassified sequences</taxon>
        <taxon>metagenomes</taxon>
        <taxon>ecological metagenomes</taxon>
    </lineage>
</organism>
<accession>A0A6J7IMJ2</accession>
<dbReference type="EMBL" id="CAFBNF010000014">
    <property type="protein sequence ID" value="CAB4931347.1"/>
    <property type="molecule type" value="Genomic_DNA"/>
</dbReference>
<proteinExistence type="predicted"/>
<evidence type="ECO:0000313" key="2">
    <source>
        <dbReference type="EMBL" id="CAB5003613.1"/>
    </source>
</evidence>
<reference evidence="1" key="1">
    <citation type="submission" date="2020-05" db="EMBL/GenBank/DDBJ databases">
        <authorList>
            <person name="Chiriac C."/>
            <person name="Salcher M."/>
            <person name="Ghai R."/>
            <person name="Kavagutti S V."/>
        </authorList>
    </citation>
    <scope>NUCLEOTIDE SEQUENCE</scope>
</reference>
<dbReference type="EMBL" id="CAFBOZ010000099">
    <property type="protein sequence ID" value="CAB5003613.1"/>
    <property type="molecule type" value="Genomic_DNA"/>
</dbReference>
<dbReference type="AlphaFoldDB" id="A0A6J7IMJ2"/>
<evidence type="ECO:0000313" key="1">
    <source>
        <dbReference type="EMBL" id="CAB4931347.1"/>
    </source>
</evidence>
<protein>
    <submittedName>
        <fullName evidence="1">Unannotated protein</fullName>
    </submittedName>
</protein>
<gene>
    <name evidence="1" type="ORF">UFOPK3773_00259</name>
    <name evidence="2" type="ORF">UFOPK3992_00813</name>
</gene>